<organism evidence="1 2">
    <name type="scientific">Aeromicrobium chenweiae</name>
    <dbReference type="NCBI Taxonomy" id="2079793"/>
    <lineage>
        <taxon>Bacteria</taxon>
        <taxon>Bacillati</taxon>
        <taxon>Actinomycetota</taxon>
        <taxon>Actinomycetes</taxon>
        <taxon>Propionibacteriales</taxon>
        <taxon>Nocardioidaceae</taxon>
        <taxon>Aeromicrobium</taxon>
    </lineage>
</organism>
<protein>
    <submittedName>
        <fullName evidence="1">Uncharacterized protein</fullName>
    </submittedName>
</protein>
<proteinExistence type="predicted"/>
<name>A0A2S0WHQ7_9ACTN</name>
<dbReference type="AlphaFoldDB" id="A0A2S0WHQ7"/>
<accession>A0A2S0WHQ7</accession>
<reference evidence="2" key="1">
    <citation type="submission" date="2018-01" db="EMBL/GenBank/DDBJ databases">
        <authorList>
            <person name="Li J."/>
        </authorList>
    </citation>
    <scope>NUCLEOTIDE SEQUENCE [LARGE SCALE GENOMIC DNA]</scope>
    <source>
        <strain evidence="2">592</strain>
    </source>
</reference>
<evidence type="ECO:0000313" key="1">
    <source>
        <dbReference type="EMBL" id="AWB90863.1"/>
    </source>
</evidence>
<dbReference type="KEGG" id="aez:C3E78_00685"/>
<sequence>MQHSAVIRARKGQRTVSAQEWLTFALVLSVTPLSLVDTDGESVDLAGEAHGRAPFAAWFAGHRPLDSVPEPAQFYASAGATQGPIEGHFAGVLRAYADHLETTTDPIERLQLLSDIARASLDQSRADERVKQVIEARNARARRKGGEQ</sequence>
<gene>
    <name evidence="1" type="ORF">C3E78_00685</name>
</gene>
<dbReference type="EMBL" id="CP026952">
    <property type="protein sequence ID" value="AWB90863.1"/>
    <property type="molecule type" value="Genomic_DNA"/>
</dbReference>
<dbReference type="Proteomes" id="UP000244384">
    <property type="component" value="Chromosome"/>
</dbReference>
<evidence type="ECO:0000313" key="2">
    <source>
        <dbReference type="Proteomes" id="UP000244384"/>
    </source>
</evidence>
<keyword evidence="2" id="KW-1185">Reference proteome</keyword>